<feature type="transmembrane region" description="Helical" evidence="1">
    <location>
        <begin position="44"/>
        <end position="63"/>
    </location>
</feature>
<organism evidence="3 4">
    <name type="scientific">Candidatus Neomicrothrix subdominans</name>
    <dbReference type="NCBI Taxonomy" id="2954438"/>
    <lineage>
        <taxon>Bacteria</taxon>
        <taxon>Bacillati</taxon>
        <taxon>Actinomycetota</taxon>
        <taxon>Acidimicrobiia</taxon>
        <taxon>Acidimicrobiales</taxon>
        <taxon>Microthrixaceae</taxon>
        <taxon>Candidatus Neomicrothrix</taxon>
    </lineage>
</organism>
<dbReference type="GO" id="GO:0005886">
    <property type="term" value="C:plasma membrane"/>
    <property type="evidence" value="ECO:0007669"/>
    <property type="project" value="UniProtKB-SubCell"/>
</dbReference>
<accession>A0A936TF87</accession>
<comment type="caution">
    <text evidence="3">The sequence shown here is derived from an EMBL/GenBank/DDBJ whole genome shotgun (WGS) entry which is preliminary data.</text>
</comment>
<comment type="caution">
    <text evidence="1">Lacks conserved residue(s) required for the propagation of feature annotation.</text>
</comment>
<sequence>MSASPTAGWEFLQSSRAPGGWVSVMRALIPGVAGMSAMGYRNFLVWNVLGALTWAPTMVIAGYLAGNSYRVIEKWLGRAGMLIAVAVVVGLVVWRSISSRRQRGAGADETPSQSMIARDRSSGHERNGPPPATGTSP</sequence>
<evidence type="ECO:0000256" key="1">
    <source>
        <dbReference type="RuleBase" id="RU367016"/>
    </source>
</evidence>
<comment type="similarity">
    <text evidence="1">Belongs to the DedA family.</text>
</comment>
<dbReference type="PANTHER" id="PTHR30353:SF0">
    <property type="entry name" value="TRANSMEMBRANE PROTEIN"/>
    <property type="match status" value="1"/>
</dbReference>
<dbReference type="PANTHER" id="PTHR30353">
    <property type="entry name" value="INNER MEMBRANE PROTEIN DEDA-RELATED"/>
    <property type="match status" value="1"/>
</dbReference>
<evidence type="ECO:0000313" key="4">
    <source>
        <dbReference type="Proteomes" id="UP000727993"/>
    </source>
</evidence>
<feature type="region of interest" description="Disordered" evidence="2">
    <location>
        <begin position="99"/>
        <end position="137"/>
    </location>
</feature>
<comment type="subcellular location">
    <subcellularLocation>
        <location evidence="1">Cell membrane</location>
        <topology evidence="1">Multi-pass membrane protein</topology>
    </subcellularLocation>
</comment>
<keyword evidence="1" id="KW-1133">Transmembrane helix</keyword>
<dbReference type="AlphaFoldDB" id="A0A936TF87"/>
<feature type="compositionally biased region" description="Basic and acidic residues" evidence="2">
    <location>
        <begin position="117"/>
        <end position="127"/>
    </location>
</feature>
<dbReference type="EMBL" id="JADJZA010000001">
    <property type="protein sequence ID" value="MBK9296325.1"/>
    <property type="molecule type" value="Genomic_DNA"/>
</dbReference>
<feature type="transmembrane region" description="Helical" evidence="1">
    <location>
        <begin position="75"/>
        <end position="94"/>
    </location>
</feature>
<dbReference type="InterPro" id="IPR032818">
    <property type="entry name" value="DedA-like"/>
</dbReference>
<feature type="compositionally biased region" description="Pro residues" evidence="2">
    <location>
        <begin position="128"/>
        <end position="137"/>
    </location>
</feature>
<keyword evidence="1" id="KW-0812">Transmembrane</keyword>
<reference evidence="3 4" key="1">
    <citation type="submission" date="2020-10" db="EMBL/GenBank/DDBJ databases">
        <title>Connecting structure to function with the recovery of over 1000 high-quality activated sludge metagenome-assembled genomes encoding full-length rRNA genes using long-read sequencing.</title>
        <authorList>
            <person name="Singleton C.M."/>
            <person name="Petriglieri F."/>
            <person name="Kristensen J.M."/>
            <person name="Kirkegaard R.H."/>
            <person name="Michaelsen T.Y."/>
            <person name="Andersen M.H."/>
            <person name="Karst S.M."/>
            <person name="Dueholm M.S."/>
            <person name="Nielsen P.H."/>
            <person name="Albertsen M."/>
        </authorList>
    </citation>
    <scope>NUCLEOTIDE SEQUENCE [LARGE SCALE GENOMIC DNA]</scope>
    <source>
        <strain evidence="3">Lyne_18-Q3-R50-59_MAXAC.006</strain>
    </source>
</reference>
<keyword evidence="1" id="KW-0472">Membrane</keyword>
<proteinExistence type="inferred from homology"/>
<evidence type="ECO:0008006" key="5">
    <source>
        <dbReference type="Google" id="ProtNLM"/>
    </source>
</evidence>
<dbReference type="Proteomes" id="UP000727993">
    <property type="component" value="Unassembled WGS sequence"/>
</dbReference>
<gene>
    <name evidence="3" type="ORF">IPN02_05560</name>
</gene>
<keyword evidence="1" id="KW-1003">Cell membrane</keyword>
<evidence type="ECO:0000313" key="3">
    <source>
        <dbReference type="EMBL" id="MBK9296325.1"/>
    </source>
</evidence>
<name>A0A936TF87_9ACTN</name>
<protein>
    <recommendedName>
        <fullName evidence="5">DedA family protein</fullName>
    </recommendedName>
</protein>
<evidence type="ECO:0000256" key="2">
    <source>
        <dbReference type="SAM" id="MobiDB-lite"/>
    </source>
</evidence>